<organism evidence="2 3">
    <name type="scientific">Larinioides sclopetarius</name>
    <dbReference type="NCBI Taxonomy" id="280406"/>
    <lineage>
        <taxon>Eukaryota</taxon>
        <taxon>Metazoa</taxon>
        <taxon>Ecdysozoa</taxon>
        <taxon>Arthropoda</taxon>
        <taxon>Chelicerata</taxon>
        <taxon>Arachnida</taxon>
        <taxon>Araneae</taxon>
        <taxon>Araneomorphae</taxon>
        <taxon>Entelegynae</taxon>
        <taxon>Araneoidea</taxon>
        <taxon>Araneidae</taxon>
        <taxon>Larinioides</taxon>
    </lineage>
</organism>
<dbReference type="EMBL" id="CAXIEN010000263">
    <property type="protein sequence ID" value="CAL1290372.1"/>
    <property type="molecule type" value="Genomic_DNA"/>
</dbReference>
<name>A0AAV2B3E2_9ARAC</name>
<gene>
    <name evidence="2" type="ORF">LARSCL_LOCUS16445</name>
</gene>
<evidence type="ECO:0000256" key="1">
    <source>
        <dbReference type="SAM" id="Phobius"/>
    </source>
</evidence>
<evidence type="ECO:0000313" key="2">
    <source>
        <dbReference type="EMBL" id="CAL1290372.1"/>
    </source>
</evidence>
<feature type="transmembrane region" description="Helical" evidence="1">
    <location>
        <begin position="16"/>
        <end position="40"/>
    </location>
</feature>
<dbReference type="Proteomes" id="UP001497382">
    <property type="component" value="Unassembled WGS sequence"/>
</dbReference>
<keyword evidence="1" id="KW-1133">Transmembrane helix</keyword>
<protein>
    <submittedName>
        <fullName evidence="2">Uncharacterized protein</fullName>
    </submittedName>
</protein>
<keyword evidence="1" id="KW-0812">Transmembrane</keyword>
<reference evidence="2 3" key="1">
    <citation type="submission" date="2024-04" db="EMBL/GenBank/DDBJ databases">
        <authorList>
            <person name="Rising A."/>
            <person name="Reimegard J."/>
            <person name="Sonavane S."/>
            <person name="Akerstrom W."/>
            <person name="Nylinder S."/>
            <person name="Hedman E."/>
            <person name="Kallberg Y."/>
        </authorList>
    </citation>
    <scope>NUCLEOTIDE SEQUENCE [LARGE SCALE GENOMIC DNA]</scope>
</reference>
<keyword evidence="1" id="KW-0472">Membrane</keyword>
<sequence>MVASSYIKNNNYDLEIALAFIVGTCLVITIVLGYIFRFWWKERARRKEAPEEETQPVSDYIRDIFCLPPNFRHERTEPEGSTREVVTEVLTSC</sequence>
<proteinExistence type="predicted"/>
<evidence type="ECO:0000313" key="3">
    <source>
        <dbReference type="Proteomes" id="UP001497382"/>
    </source>
</evidence>
<accession>A0AAV2B3E2</accession>
<dbReference type="AlphaFoldDB" id="A0AAV2B3E2"/>
<keyword evidence="3" id="KW-1185">Reference proteome</keyword>
<comment type="caution">
    <text evidence="2">The sequence shown here is derived from an EMBL/GenBank/DDBJ whole genome shotgun (WGS) entry which is preliminary data.</text>
</comment>